<keyword evidence="2" id="KW-1185">Reference proteome</keyword>
<evidence type="ECO:0000313" key="1">
    <source>
        <dbReference type="EMBL" id="KAF8715833.1"/>
    </source>
</evidence>
<proteinExistence type="predicted"/>
<organism evidence="1 2">
    <name type="scientific">Digitaria exilis</name>
    <dbReference type="NCBI Taxonomy" id="1010633"/>
    <lineage>
        <taxon>Eukaryota</taxon>
        <taxon>Viridiplantae</taxon>
        <taxon>Streptophyta</taxon>
        <taxon>Embryophyta</taxon>
        <taxon>Tracheophyta</taxon>
        <taxon>Spermatophyta</taxon>
        <taxon>Magnoliopsida</taxon>
        <taxon>Liliopsida</taxon>
        <taxon>Poales</taxon>
        <taxon>Poaceae</taxon>
        <taxon>PACMAD clade</taxon>
        <taxon>Panicoideae</taxon>
        <taxon>Panicodae</taxon>
        <taxon>Paniceae</taxon>
        <taxon>Anthephorinae</taxon>
        <taxon>Digitaria</taxon>
    </lineage>
</organism>
<evidence type="ECO:0000313" key="2">
    <source>
        <dbReference type="Proteomes" id="UP000636709"/>
    </source>
</evidence>
<dbReference type="AlphaFoldDB" id="A0A835ERH4"/>
<name>A0A835ERH4_9POAL</name>
<dbReference type="EMBL" id="JACEFO010001730">
    <property type="protein sequence ID" value="KAF8715833.1"/>
    <property type="molecule type" value="Genomic_DNA"/>
</dbReference>
<sequence>MATLNHAVTTTANGTPARLLPHCGSAAAMGTHHSFAWSAGTTAQRRLVPKAGTLNFIADYYTRIDEYPVRPAVAAGFLARPEPDALAAALVRDLILLPGVT</sequence>
<comment type="caution">
    <text evidence="1">The sequence shown here is derived from an EMBL/GenBank/DDBJ whole genome shotgun (WGS) entry which is preliminary data.</text>
</comment>
<dbReference type="Proteomes" id="UP000636709">
    <property type="component" value="Unassembled WGS sequence"/>
</dbReference>
<reference evidence="1" key="1">
    <citation type="submission" date="2020-07" db="EMBL/GenBank/DDBJ databases">
        <title>Genome sequence and genetic diversity analysis of an under-domesticated orphan crop, white fonio (Digitaria exilis).</title>
        <authorList>
            <person name="Bennetzen J.L."/>
            <person name="Chen S."/>
            <person name="Ma X."/>
            <person name="Wang X."/>
            <person name="Yssel A.E.J."/>
            <person name="Chaluvadi S.R."/>
            <person name="Johnson M."/>
            <person name="Gangashetty P."/>
            <person name="Hamidou F."/>
            <person name="Sanogo M.D."/>
            <person name="Zwaenepoel A."/>
            <person name="Wallace J."/>
            <person name="Van De Peer Y."/>
            <person name="Van Deynze A."/>
        </authorList>
    </citation>
    <scope>NUCLEOTIDE SEQUENCE</scope>
    <source>
        <tissue evidence="1">Leaves</tissue>
    </source>
</reference>
<gene>
    <name evidence="1" type="ORF">HU200_026785</name>
</gene>
<protein>
    <submittedName>
        <fullName evidence="1">Uncharacterized protein</fullName>
    </submittedName>
</protein>
<accession>A0A835ERH4</accession>